<keyword evidence="4" id="KW-1185">Reference proteome</keyword>
<feature type="chain" id="PRO_5046925480" evidence="2">
    <location>
        <begin position="28"/>
        <end position="176"/>
    </location>
</feature>
<dbReference type="InterPro" id="IPR007446">
    <property type="entry name" value="PilP"/>
</dbReference>
<evidence type="ECO:0000256" key="1">
    <source>
        <dbReference type="SAM" id="MobiDB-lite"/>
    </source>
</evidence>
<evidence type="ECO:0000313" key="3">
    <source>
        <dbReference type="EMBL" id="GAA0718771.1"/>
    </source>
</evidence>
<sequence length="176" mass="19158">MNAPLATMYRLAVACVLLVGIAGCSSSEDPHQWVAKEKAKKGAPLQPLPVVKTFETFLYKDQNLRDPFGLSAEEQEQTANTGPHPDQNRTREPLESFPLDGLKMSGTLGLAKQIEGLVRDPDGVVHRVHVGNYLGQNYGRITAIGEDHIDLVELVPNGTGGWMERQASIALGDTKK</sequence>
<dbReference type="EMBL" id="BAAAEU010000023">
    <property type="protein sequence ID" value="GAA0718771.1"/>
    <property type="molecule type" value="Genomic_DNA"/>
</dbReference>
<dbReference type="Gene3D" id="2.30.30.830">
    <property type="match status" value="1"/>
</dbReference>
<dbReference type="RefSeq" id="WP_343791947.1">
    <property type="nucleotide sequence ID" value="NZ_BAAAEU010000023.1"/>
</dbReference>
<dbReference type="Pfam" id="PF04351">
    <property type="entry name" value="PilP"/>
    <property type="match status" value="1"/>
</dbReference>
<organism evidence="3 4">
    <name type="scientific">Dokdonella soli</name>
    <dbReference type="NCBI Taxonomy" id="529810"/>
    <lineage>
        <taxon>Bacteria</taxon>
        <taxon>Pseudomonadati</taxon>
        <taxon>Pseudomonadota</taxon>
        <taxon>Gammaproteobacteria</taxon>
        <taxon>Lysobacterales</taxon>
        <taxon>Rhodanobacteraceae</taxon>
        <taxon>Dokdonella</taxon>
    </lineage>
</organism>
<reference evidence="4" key="1">
    <citation type="journal article" date="2019" name="Int. J. Syst. Evol. Microbiol.">
        <title>The Global Catalogue of Microorganisms (GCM) 10K type strain sequencing project: providing services to taxonomists for standard genome sequencing and annotation.</title>
        <authorList>
            <consortium name="The Broad Institute Genomics Platform"/>
            <consortium name="The Broad Institute Genome Sequencing Center for Infectious Disease"/>
            <person name="Wu L."/>
            <person name="Ma J."/>
        </authorList>
    </citation>
    <scope>NUCLEOTIDE SEQUENCE [LARGE SCALE GENOMIC DNA]</scope>
    <source>
        <strain evidence="4">JCM 15421</strain>
    </source>
</reference>
<keyword evidence="2" id="KW-0732">Signal</keyword>
<evidence type="ECO:0000256" key="2">
    <source>
        <dbReference type="SAM" id="SignalP"/>
    </source>
</evidence>
<name>A0ABP3TVF1_9GAMM</name>
<dbReference type="Proteomes" id="UP001501523">
    <property type="component" value="Unassembled WGS sequence"/>
</dbReference>
<accession>A0ABP3TVF1</accession>
<protein>
    <submittedName>
        <fullName evidence="3">Pilus assembly protein PilP</fullName>
    </submittedName>
</protein>
<feature type="signal peptide" evidence="2">
    <location>
        <begin position="1"/>
        <end position="27"/>
    </location>
</feature>
<feature type="region of interest" description="Disordered" evidence="1">
    <location>
        <begin position="73"/>
        <end position="96"/>
    </location>
</feature>
<proteinExistence type="predicted"/>
<gene>
    <name evidence="3" type="ORF">GCM10009105_26680</name>
</gene>
<dbReference type="PIRSF" id="PIRSF016481">
    <property type="entry name" value="Pilus_assembly_PilP"/>
    <property type="match status" value="1"/>
</dbReference>
<comment type="caution">
    <text evidence="3">The sequence shown here is derived from an EMBL/GenBank/DDBJ whole genome shotgun (WGS) entry which is preliminary data.</text>
</comment>
<evidence type="ECO:0000313" key="4">
    <source>
        <dbReference type="Proteomes" id="UP001501523"/>
    </source>
</evidence>